<evidence type="ECO:0000313" key="1">
    <source>
        <dbReference type="EMBL" id="TQM89949.1"/>
    </source>
</evidence>
<keyword evidence="2" id="KW-1185">Reference proteome</keyword>
<protein>
    <submittedName>
        <fullName evidence="1">Uncharacterized protein</fullName>
    </submittedName>
</protein>
<organism evidence="1 2">
    <name type="scientific">Roseinatronobacter monicus</name>
    <dbReference type="NCBI Taxonomy" id="393481"/>
    <lineage>
        <taxon>Bacteria</taxon>
        <taxon>Pseudomonadati</taxon>
        <taxon>Pseudomonadota</taxon>
        <taxon>Alphaproteobacteria</taxon>
        <taxon>Rhodobacterales</taxon>
        <taxon>Paracoccaceae</taxon>
        <taxon>Roseinatronobacter</taxon>
    </lineage>
</organism>
<gene>
    <name evidence="1" type="ORF">BD293_4267</name>
</gene>
<reference evidence="1 2" key="1">
    <citation type="submission" date="2019-06" db="EMBL/GenBank/DDBJ databases">
        <title>Genomic Encyclopedia of Archaeal and Bacterial Type Strains, Phase II (KMG-II): from individual species to whole genera.</title>
        <authorList>
            <person name="Goeker M."/>
        </authorList>
    </citation>
    <scope>NUCLEOTIDE SEQUENCE [LARGE SCALE GENOMIC DNA]</scope>
    <source>
        <strain evidence="1 2">DSM 18423</strain>
    </source>
</reference>
<dbReference type="EMBL" id="VFPT01000004">
    <property type="protein sequence ID" value="TQM89949.1"/>
    <property type="molecule type" value="Genomic_DNA"/>
</dbReference>
<sequence length="32" mass="3679">MLKDGQPIRAIDRHFNVGVATIDRIKRKTELS</sequence>
<name>A0A543K4E1_9RHOB</name>
<accession>A0A543K4E1</accession>
<comment type="caution">
    <text evidence="1">The sequence shown here is derived from an EMBL/GenBank/DDBJ whole genome shotgun (WGS) entry which is preliminary data.</text>
</comment>
<dbReference type="Proteomes" id="UP000320582">
    <property type="component" value="Unassembled WGS sequence"/>
</dbReference>
<dbReference type="AlphaFoldDB" id="A0A543K4E1"/>
<dbReference type="Gene3D" id="1.10.10.60">
    <property type="entry name" value="Homeodomain-like"/>
    <property type="match status" value="1"/>
</dbReference>
<proteinExistence type="predicted"/>
<evidence type="ECO:0000313" key="2">
    <source>
        <dbReference type="Proteomes" id="UP000320582"/>
    </source>
</evidence>